<feature type="domain" description="HDOD" evidence="1">
    <location>
        <begin position="1"/>
        <end position="155"/>
    </location>
</feature>
<evidence type="ECO:0000313" key="3">
    <source>
        <dbReference type="Proteomes" id="UP000555836"/>
    </source>
</evidence>
<feature type="non-terminal residue" evidence="2">
    <location>
        <position position="1"/>
    </location>
</feature>
<dbReference type="SUPFAM" id="SSF109604">
    <property type="entry name" value="HD-domain/PDEase-like"/>
    <property type="match status" value="1"/>
</dbReference>
<dbReference type="AlphaFoldDB" id="A0A7Y0X4W4"/>
<proteinExistence type="predicted"/>
<organism evidence="2 3">
    <name type="scientific">Vibrio parahaemolyticus</name>
    <dbReference type="NCBI Taxonomy" id="670"/>
    <lineage>
        <taxon>Bacteria</taxon>
        <taxon>Pseudomonadati</taxon>
        <taxon>Pseudomonadota</taxon>
        <taxon>Gammaproteobacteria</taxon>
        <taxon>Vibrionales</taxon>
        <taxon>Vibrionaceae</taxon>
        <taxon>Vibrio</taxon>
    </lineage>
</organism>
<dbReference type="PROSITE" id="PS51833">
    <property type="entry name" value="HDOD"/>
    <property type="match status" value="1"/>
</dbReference>
<dbReference type="PANTHER" id="PTHR33525">
    <property type="match status" value="1"/>
</dbReference>
<dbReference type="Gene3D" id="1.10.3210.10">
    <property type="entry name" value="Hypothetical protein af1432"/>
    <property type="match status" value="1"/>
</dbReference>
<comment type="caution">
    <text evidence="2">The sequence shown here is derived from an EMBL/GenBank/DDBJ whole genome shotgun (WGS) entry which is preliminary data.</text>
</comment>
<name>A0A7Y0X4W4_VIBPH</name>
<dbReference type="EMBL" id="JABCLD010000821">
    <property type="protein sequence ID" value="NMU25128.1"/>
    <property type="molecule type" value="Genomic_DNA"/>
</dbReference>
<accession>A0A7Y0X4W4</accession>
<dbReference type="Pfam" id="PF08668">
    <property type="entry name" value="HDOD"/>
    <property type="match status" value="1"/>
</dbReference>
<dbReference type="Proteomes" id="UP000555836">
    <property type="component" value="Unassembled WGS sequence"/>
</dbReference>
<dbReference type="PANTHER" id="PTHR33525:SF4">
    <property type="entry name" value="CYCLIC DI-GMP PHOSPHODIESTERASE CDGJ"/>
    <property type="match status" value="1"/>
</dbReference>
<sequence length="155" mass="17483">IADKPIDFNEVERLFSIDVTLSYKLLTYVNSGYTLTTKIKSFRQALIYLGEERLRRFISLVAIASVQEDKPDSLYSLAIQRARMCELLLSQMNTRYDPGQAFLTGMFSLLGSLLDQPLSDVIEDIPVDEDIKLALTSRKGVLGHLLSMTIAYEQA</sequence>
<dbReference type="InterPro" id="IPR052340">
    <property type="entry name" value="RNase_Y/CdgJ"/>
</dbReference>
<reference evidence="2 3" key="1">
    <citation type="submission" date="2020-04" db="EMBL/GenBank/DDBJ databases">
        <title>Whole-genome sequencing of Vibrio spp. from China reveals different genetic environments of blaCTX-M-14 among diverse lineages.</title>
        <authorList>
            <person name="Zheng Z."/>
            <person name="Ye L."/>
            <person name="Chen S."/>
        </authorList>
    </citation>
    <scope>NUCLEOTIDE SEQUENCE [LARGE SCALE GENOMIC DNA]</scope>
    <source>
        <strain evidence="2 3">Vb0574</strain>
    </source>
</reference>
<dbReference type="InterPro" id="IPR013976">
    <property type="entry name" value="HDOD"/>
</dbReference>
<gene>
    <name evidence="2" type="ORF">HKB21_05805</name>
</gene>
<evidence type="ECO:0000313" key="2">
    <source>
        <dbReference type="EMBL" id="NMU25128.1"/>
    </source>
</evidence>
<protein>
    <submittedName>
        <fullName evidence="2">HDOD domain-containing protein</fullName>
    </submittedName>
</protein>
<feature type="non-terminal residue" evidence="2">
    <location>
        <position position="155"/>
    </location>
</feature>
<evidence type="ECO:0000259" key="1">
    <source>
        <dbReference type="PROSITE" id="PS51833"/>
    </source>
</evidence>